<evidence type="ECO:0000256" key="1">
    <source>
        <dbReference type="ARBA" id="ARBA00023125"/>
    </source>
</evidence>
<accession>A0A644VWT5</accession>
<dbReference type="Pfam" id="PF00440">
    <property type="entry name" value="TetR_N"/>
    <property type="match status" value="1"/>
</dbReference>
<proteinExistence type="predicted"/>
<sequence>MVGIDRSTPKDERIMAAAEQVFSHKGYKQATLDEIIKIADTGKGTVYKYYKNKEKLFYSLVLRKNTPFLEKLKSIAEQNCSIEKKLQDYFVQLIEFMRKNAVIWQVLLFEMSGTGSGWQLVHKKDDKDQFEVKVTWGDGPTESEVEVVRSYYEIIHSEIAVLQSILEEAVNEGFLKPIRDIHTLTGSLFFGIIMMVFHSANPNAAAEEVAASIIDRFMNGHKA</sequence>
<dbReference type="PANTHER" id="PTHR43479">
    <property type="entry name" value="ACREF/ENVCD OPERON REPRESSOR-RELATED"/>
    <property type="match status" value="1"/>
</dbReference>
<feature type="domain" description="HTH tetR-type" evidence="2">
    <location>
        <begin position="8"/>
        <end position="68"/>
    </location>
</feature>
<dbReference type="Gene3D" id="1.10.10.60">
    <property type="entry name" value="Homeodomain-like"/>
    <property type="match status" value="1"/>
</dbReference>
<protein>
    <recommendedName>
        <fullName evidence="2">HTH tetR-type domain-containing protein</fullName>
    </recommendedName>
</protein>
<dbReference type="InterPro" id="IPR009057">
    <property type="entry name" value="Homeodomain-like_sf"/>
</dbReference>
<dbReference type="InterPro" id="IPR001647">
    <property type="entry name" value="HTH_TetR"/>
</dbReference>
<reference evidence="3" key="1">
    <citation type="submission" date="2019-08" db="EMBL/GenBank/DDBJ databases">
        <authorList>
            <person name="Kucharzyk K."/>
            <person name="Murdoch R.W."/>
            <person name="Higgins S."/>
            <person name="Loffler F."/>
        </authorList>
    </citation>
    <scope>NUCLEOTIDE SEQUENCE</scope>
</reference>
<gene>
    <name evidence="3" type="ORF">SDC9_41889</name>
</gene>
<dbReference type="InterPro" id="IPR050624">
    <property type="entry name" value="HTH-type_Tx_Regulator"/>
</dbReference>
<dbReference type="GO" id="GO:0003677">
    <property type="term" value="F:DNA binding"/>
    <property type="evidence" value="ECO:0007669"/>
    <property type="project" value="UniProtKB-KW"/>
</dbReference>
<dbReference type="PROSITE" id="PS50977">
    <property type="entry name" value="HTH_TETR_2"/>
    <property type="match status" value="1"/>
</dbReference>
<dbReference type="PANTHER" id="PTHR43479:SF11">
    <property type="entry name" value="ACREF_ENVCD OPERON REPRESSOR-RELATED"/>
    <property type="match status" value="1"/>
</dbReference>
<dbReference type="SUPFAM" id="SSF46689">
    <property type="entry name" value="Homeodomain-like"/>
    <property type="match status" value="1"/>
</dbReference>
<name>A0A644VWT5_9ZZZZ</name>
<keyword evidence="1" id="KW-0238">DNA-binding</keyword>
<evidence type="ECO:0000313" key="3">
    <source>
        <dbReference type="EMBL" id="MPL95717.1"/>
    </source>
</evidence>
<dbReference type="Gene3D" id="1.10.357.10">
    <property type="entry name" value="Tetracycline Repressor, domain 2"/>
    <property type="match status" value="1"/>
</dbReference>
<comment type="caution">
    <text evidence="3">The sequence shown here is derived from an EMBL/GenBank/DDBJ whole genome shotgun (WGS) entry which is preliminary data.</text>
</comment>
<evidence type="ECO:0000259" key="2">
    <source>
        <dbReference type="PROSITE" id="PS50977"/>
    </source>
</evidence>
<organism evidence="3">
    <name type="scientific">bioreactor metagenome</name>
    <dbReference type="NCBI Taxonomy" id="1076179"/>
    <lineage>
        <taxon>unclassified sequences</taxon>
        <taxon>metagenomes</taxon>
        <taxon>ecological metagenomes</taxon>
    </lineage>
</organism>
<dbReference type="PRINTS" id="PR00455">
    <property type="entry name" value="HTHTETR"/>
</dbReference>
<dbReference type="AlphaFoldDB" id="A0A644VWT5"/>
<dbReference type="EMBL" id="VSSQ01000478">
    <property type="protein sequence ID" value="MPL95717.1"/>
    <property type="molecule type" value="Genomic_DNA"/>
</dbReference>